<accession>A0A6A4D8U6</accession>
<dbReference type="InterPro" id="IPR001229">
    <property type="entry name" value="Jacalin-like_lectin_dom"/>
</dbReference>
<dbReference type="Pfam" id="PF12044">
    <property type="entry name" value="Metallopep"/>
    <property type="match status" value="1"/>
</dbReference>
<dbReference type="PANTHER" id="PTHR21054">
    <property type="entry name" value="ZINC METALLOPROTEINASE-RELATED"/>
    <property type="match status" value="1"/>
</dbReference>
<comment type="caution">
    <text evidence="4">The sequence shown here is derived from an EMBL/GenBank/DDBJ whole genome shotgun (WGS) entry which is preliminary data.</text>
</comment>
<feature type="coiled-coil region" evidence="1">
    <location>
        <begin position="276"/>
        <end position="515"/>
    </location>
</feature>
<reference evidence="4 5" key="1">
    <citation type="submission" date="2018-08" db="EMBL/GenBank/DDBJ databases">
        <title>Genomic investigation of the strawberry pathogen Phytophthora fragariae indicates pathogenicity is determined by transcriptional variation in three key races.</title>
        <authorList>
            <person name="Adams T.M."/>
            <person name="Armitage A.D."/>
            <person name="Sobczyk M.K."/>
            <person name="Bates H.J."/>
            <person name="Dunwell J.M."/>
            <person name="Nellist C.F."/>
            <person name="Harrison R.J."/>
        </authorList>
    </citation>
    <scope>NUCLEOTIDE SEQUENCE [LARGE SCALE GENOMIC DNA]</scope>
    <source>
        <strain evidence="4 5">SCRP333</strain>
    </source>
</reference>
<organism evidence="4 5">
    <name type="scientific">Phytophthora rubi</name>
    <dbReference type="NCBI Taxonomy" id="129364"/>
    <lineage>
        <taxon>Eukaryota</taxon>
        <taxon>Sar</taxon>
        <taxon>Stramenopiles</taxon>
        <taxon>Oomycota</taxon>
        <taxon>Peronosporomycetes</taxon>
        <taxon>Peronosporales</taxon>
        <taxon>Peronosporaceae</taxon>
        <taxon>Phytophthora</taxon>
    </lineage>
</organism>
<feature type="coiled-coil region" evidence="1">
    <location>
        <begin position="28"/>
        <end position="55"/>
    </location>
</feature>
<dbReference type="EMBL" id="QXFT01002206">
    <property type="protein sequence ID" value="KAE9302047.1"/>
    <property type="molecule type" value="Genomic_DNA"/>
</dbReference>
<evidence type="ECO:0000259" key="3">
    <source>
        <dbReference type="Pfam" id="PF01419"/>
    </source>
</evidence>
<dbReference type="InterPro" id="IPR053002">
    <property type="entry name" value="Metalloproteinase_M10B"/>
</dbReference>
<keyword evidence="1" id="KW-0175">Coiled coil</keyword>
<dbReference type="InterPro" id="IPR036404">
    <property type="entry name" value="Jacalin-like_lectin_dom_sf"/>
</dbReference>
<protein>
    <recommendedName>
        <fullName evidence="3">Jacalin-type lectin domain-containing protein</fullName>
    </recommendedName>
</protein>
<evidence type="ECO:0000256" key="2">
    <source>
        <dbReference type="SAM" id="MobiDB-lite"/>
    </source>
</evidence>
<feature type="coiled-coil region" evidence="1">
    <location>
        <begin position="80"/>
        <end position="137"/>
    </location>
</feature>
<sequence length="1509" mass="166683">MSSATSTVRRPARAEAKKTPSNAVADRLKATEEALKAAQATIARQEKREQELRRLVVSQGIAQDATEANPAVEAKVGALKAAQEQKVRALMRSINQLQEQLQALKAQGKEHRRSALIQELRTQQREQELLIDVLKQTLQEKVPEFQDSRALVNDFVLKKAVGAPLRFRPKTREELENELQALGQNFQRTVEKLKLDNQRNAAAAKEEKPNESEEEEEDEAKEEKEAATSPNNHDTAADDALYEEIEQLRAEVASKSVTIHAQADEMAELYADLDKLKVCEDQIVRKKHKIALLREQLQRQQADNVELVQEKENLAEKHLQLQEEAQFLRDINIEDAGAKDEERLQQLELIQNLRSRELELQDELESQQKKCASDRDTMHQRLRLLEKEKLLAEEEGARTGTELAKLQKKQDTLLQEARDLKIAVQEEQDQKLLLVSTIEELEAKLVQLEALSQEERESNARATAEKLEALASLVEEKTLSVKKADRQLNAAKLLARQARKEKESLLLRVAKLEADLAGRYAQLHPGFLDYDPSIVVTNLQEDEVLSYPLVLLEGFVTNLHPHSSSSDLFLEARLDPLRSSLWPISAPSGHFKAFVLLPAVGQFAVTLRLAGATERVFCIEYRPRVTRYMVQFHYQICSDSDARDGFDAPPGVDNSDAAAIAKVRFNALVLQMATAELMHAAGLGRQTFAMQFAADGLPDVKLLRCSFTNAYARSVDGQELIHLVEEDIEVTGVDDNVEFDLKHAVVLGCSRFNKKTGKAEGHTALGGGKVGVFGSCGLHTWPTHVGEISACCLNNNRIDQRHLLDDSCFRGTFWANFSTGIGAMLHEIGHTIGLGHATSGIMARGFDDMNRLLCVYQADPHSSQMGFNRASPQGWLELNHAAIREVVHREGAHWNAGSAQLLRHCPWISGYAQPSLIGPTVSWDDSVRGPVGHGQFNGTQVDLPERNPSMSEADEIGAVMIDAGKYVNRLESFTRAQVSEMEKSEPLRAAGDKHWFVLVAGEHITRVEIRAMAWIDGLQLHTNLRSSRWFGGTGGTLHALQAADGWRVSSFFGTRGDSYVGKLGLRCLPISSPALSPRSEKLLANGTAISSFPPAGKALEDGPKTPFSITLPEIGAVVIQCGRFVESIRVLSPEEAAANSRDPKVYRSNEHVFELSPGEKLVKLEVYSGHWVDCVRFTTTLRVGPWFGGGRGPNYKVMECPAGHQICGLHGVLGKQYVGSLGSLYCADSGALEPLTKVVGTAESPTKSRLFWIMKMAQVSNETVVKAGQPPLGIVLATQGGAVTSVQSFDSAQQFDELVNQLHSSLIALGSPYQVHCVPLVPGEKLLQIDVSFRPASVSDLYTVIDGICFHTTTRCSSWFGAYREENLRFFMAPAGASVIQLGGVYTGGILTDLTWVVGTTEVNSSSFVPDGRVLTDSGAYDVRLEAASPDFGIQSVLLVEENKGDHRDQHAWTWKQEGPCPRVWRVPQRILEDQIEGIDRKATLFQEYLVGAIDSGGAYSKTPAPGRR</sequence>
<proteinExistence type="predicted"/>
<name>A0A6A4D8U6_9STRA</name>
<dbReference type="Pfam" id="PF01419">
    <property type="entry name" value="Jacalin"/>
    <property type="match status" value="2"/>
</dbReference>
<dbReference type="InterPro" id="IPR021917">
    <property type="entry name" value="Unchr_Zn-peptidase-like"/>
</dbReference>
<evidence type="ECO:0000313" key="4">
    <source>
        <dbReference type="EMBL" id="KAE9302047.1"/>
    </source>
</evidence>
<dbReference type="Proteomes" id="UP000434957">
    <property type="component" value="Unassembled WGS sequence"/>
</dbReference>
<dbReference type="PANTHER" id="PTHR21054:SF2">
    <property type="entry name" value="MIP04191P"/>
    <property type="match status" value="1"/>
</dbReference>
<dbReference type="Gene3D" id="2.100.10.30">
    <property type="entry name" value="Jacalin-like lectin domain"/>
    <property type="match status" value="2"/>
</dbReference>
<dbReference type="SUPFAM" id="SSF55486">
    <property type="entry name" value="Metalloproteases ('zincins'), catalytic domain"/>
    <property type="match status" value="1"/>
</dbReference>
<evidence type="ECO:0000313" key="5">
    <source>
        <dbReference type="Proteomes" id="UP000434957"/>
    </source>
</evidence>
<evidence type="ECO:0000256" key="1">
    <source>
        <dbReference type="SAM" id="Coils"/>
    </source>
</evidence>
<feature type="domain" description="Jacalin-type lectin" evidence="3">
    <location>
        <begin position="954"/>
        <end position="1064"/>
    </location>
</feature>
<feature type="domain" description="Jacalin-type lectin" evidence="3">
    <location>
        <begin position="1114"/>
        <end position="1222"/>
    </location>
</feature>
<feature type="region of interest" description="Disordered" evidence="2">
    <location>
        <begin position="198"/>
        <end position="235"/>
    </location>
</feature>
<dbReference type="SUPFAM" id="SSF51101">
    <property type="entry name" value="Mannose-binding lectins"/>
    <property type="match status" value="2"/>
</dbReference>
<gene>
    <name evidence="4" type="ORF">PR003_g22378</name>
</gene>
<keyword evidence="5" id="KW-1185">Reference proteome</keyword>
<feature type="region of interest" description="Disordered" evidence="2">
    <location>
        <begin position="1"/>
        <end position="25"/>
    </location>
</feature>